<dbReference type="PANTHER" id="PTHR33387">
    <property type="entry name" value="RMLC-LIKE JELLY ROLL FOLD PROTEIN"/>
    <property type="match status" value="1"/>
</dbReference>
<sequence length="271" mass="30384">MSESHCNMPDLGISDFYVIPTSQDESPSVTSLIETLSLEPHIEGGYFKETDVSVDSVSVDSVSVDSVSVDSVSSPYPPEPLSEETLCLTDGLRSDLGPLFRRLSTTIYYYLTPNRPQCYFHRIRSRIIHSLHLGRGRYVLISPDGHVETYVVGRNIEMGERLQWVIEGGVWQASYLLDAEDGESEGLLISETVVPGFEYADQEFLSVAGLRSLVRADQARKLEWLVRKCDKVHMTNQVANRERSTGSKKIRVNDRGDHPPSTIVPPRRAEL</sequence>
<dbReference type="GeneID" id="28948625"/>
<dbReference type="EMBL" id="DS231702">
    <property type="protein sequence ID" value="KNB04808.1"/>
    <property type="molecule type" value="Genomic_DNA"/>
</dbReference>
<dbReference type="AlphaFoldDB" id="A0A0J9V0Y0"/>
<evidence type="ECO:0000313" key="3">
    <source>
        <dbReference type="EMBL" id="KNB04808.1"/>
    </source>
</evidence>
<feature type="domain" description="DUF985" evidence="2">
    <location>
        <begin position="31"/>
        <end position="204"/>
    </location>
</feature>
<evidence type="ECO:0000256" key="1">
    <source>
        <dbReference type="SAM" id="MobiDB-lite"/>
    </source>
</evidence>
<dbReference type="KEGG" id="fox:FOXG_06822"/>
<dbReference type="PANTHER" id="PTHR33387:SF3">
    <property type="entry name" value="DUF985 DOMAIN-CONTAINING PROTEIN"/>
    <property type="match status" value="1"/>
</dbReference>
<dbReference type="CDD" id="cd06121">
    <property type="entry name" value="cupin_YML079wp"/>
    <property type="match status" value="1"/>
</dbReference>
<dbReference type="InterPro" id="IPR039935">
    <property type="entry name" value="YML079W-like"/>
</dbReference>
<dbReference type="RefSeq" id="XP_018242853.1">
    <property type="nucleotide sequence ID" value="XM_018385475.1"/>
</dbReference>
<dbReference type="Gene3D" id="2.60.120.10">
    <property type="entry name" value="Jelly Rolls"/>
    <property type="match status" value="1"/>
</dbReference>
<organism evidence="3 4">
    <name type="scientific">Fusarium oxysporum f. sp. lycopersici (strain 4287 / CBS 123668 / FGSC 9935 / NRRL 34936)</name>
    <name type="common">Fusarium vascular wilt of tomato</name>
    <dbReference type="NCBI Taxonomy" id="426428"/>
    <lineage>
        <taxon>Eukaryota</taxon>
        <taxon>Fungi</taxon>
        <taxon>Dikarya</taxon>
        <taxon>Ascomycota</taxon>
        <taxon>Pezizomycotina</taxon>
        <taxon>Sordariomycetes</taxon>
        <taxon>Hypocreomycetidae</taxon>
        <taxon>Hypocreales</taxon>
        <taxon>Nectriaceae</taxon>
        <taxon>Fusarium</taxon>
        <taxon>Fusarium oxysporum species complex</taxon>
    </lineage>
</organism>
<dbReference type="InterPro" id="IPR014710">
    <property type="entry name" value="RmlC-like_jellyroll"/>
</dbReference>
<dbReference type="InterPro" id="IPR011051">
    <property type="entry name" value="RmlC_Cupin_sf"/>
</dbReference>
<name>A0A0J9V0Y0_FUSO4</name>
<dbReference type="VEuPathDB" id="FungiDB:FOXG_06822"/>
<dbReference type="SUPFAM" id="SSF51182">
    <property type="entry name" value="RmlC-like cupins"/>
    <property type="match status" value="1"/>
</dbReference>
<reference evidence="3" key="1">
    <citation type="submission" date="2007-04" db="EMBL/GenBank/DDBJ databases">
        <authorList>
            <consortium name="The Broad Institute Genome Sequencing Platform"/>
            <person name="Birren B."/>
            <person name="Lander E."/>
            <person name="Galagan J."/>
            <person name="Nusbaum C."/>
            <person name="Devon K."/>
            <person name="Ma L.-J."/>
            <person name="Jaffe D."/>
            <person name="Butler J."/>
            <person name="Alvarez P."/>
            <person name="Gnerre S."/>
            <person name="Grabherr M."/>
            <person name="Kleber M."/>
            <person name="Mauceli E."/>
            <person name="Brockman W."/>
            <person name="MacCallum I.A."/>
            <person name="Young S."/>
            <person name="LaButti K."/>
            <person name="DeCaprio D."/>
            <person name="Crawford M."/>
            <person name="Koehrsen M."/>
            <person name="Engels R."/>
            <person name="Montgomery P."/>
            <person name="Pearson M."/>
            <person name="Howarth C."/>
            <person name="Larson L."/>
            <person name="White J."/>
            <person name="O'Leary S."/>
            <person name="Kodira C."/>
            <person name="Zeng Q."/>
            <person name="Yandava C."/>
            <person name="Alvarado L."/>
            <person name="Kistler C."/>
            <person name="Shim W.-B."/>
            <person name="Kang S."/>
            <person name="Woloshuk C."/>
        </authorList>
    </citation>
    <scope>NUCLEOTIDE SEQUENCE</scope>
    <source>
        <strain evidence="3">4287</strain>
    </source>
</reference>
<proteinExistence type="predicted"/>
<dbReference type="Proteomes" id="UP000009097">
    <property type="component" value="Unassembled WGS sequence"/>
</dbReference>
<protein>
    <recommendedName>
        <fullName evidence="2">DUF985 domain-containing protein</fullName>
    </recommendedName>
</protein>
<dbReference type="InterPro" id="IPR009327">
    <property type="entry name" value="Cupin_DUF985"/>
</dbReference>
<evidence type="ECO:0000259" key="2">
    <source>
        <dbReference type="Pfam" id="PF06172"/>
    </source>
</evidence>
<feature type="compositionally biased region" description="Basic and acidic residues" evidence="1">
    <location>
        <begin position="240"/>
        <end position="258"/>
    </location>
</feature>
<dbReference type="Pfam" id="PF06172">
    <property type="entry name" value="Cupin_5"/>
    <property type="match status" value="1"/>
</dbReference>
<feature type="region of interest" description="Disordered" evidence="1">
    <location>
        <begin position="239"/>
        <end position="271"/>
    </location>
</feature>
<gene>
    <name evidence="3" type="ORF">FOXG_06822</name>
</gene>
<evidence type="ECO:0000313" key="4">
    <source>
        <dbReference type="Proteomes" id="UP000009097"/>
    </source>
</evidence>
<accession>A0A0J9V0Y0</accession>
<reference evidence="3" key="2">
    <citation type="journal article" date="2010" name="Nature">
        <title>Comparative genomics reveals mobile pathogenicity chromosomes in Fusarium.</title>
        <authorList>
            <person name="Ma L.J."/>
            <person name="van der Does H.C."/>
            <person name="Borkovich K.A."/>
            <person name="Coleman J.J."/>
            <person name="Daboussi M.J."/>
            <person name="Di Pietro A."/>
            <person name="Dufresne M."/>
            <person name="Freitag M."/>
            <person name="Grabherr M."/>
            <person name="Henrissat B."/>
            <person name="Houterman P.M."/>
            <person name="Kang S."/>
            <person name="Shim W.B."/>
            <person name="Woloshuk C."/>
            <person name="Xie X."/>
            <person name="Xu J.R."/>
            <person name="Antoniw J."/>
            <person name="Baker S.E."/>
            <person name="Bluhm B.H."/>
            <person name="Breakspear A."/>
            <person name="Brown D.W."/>
            <person name="Butchko R.A."/>
            <person name="Chapman S."/>
            <person name="Coulson R."/>
            <person name="Coutinho P.M."/>
            <person name="Danchin E.G."/>
            <person name="Diener A."/>
            <person name="Gale L.R."/>
            <person name="Gardiner D.M."/>
            <person name="Goff S."/>
            <person name="Hammond-Kosack K.E."/>
            <person name="Hilburn K."/>
            <person name="Hua-Van A."/>
            <person name="Jonkers W."/>
            <person name="Kazan K."/>
            <person name="Kodira C.D."/>
            <person name="Koehrsen M."/>
            <person name="Kumar L."/>
            <person name="Lee Y.H."/>
            <person name="Li L."/>
            <person name="Manners J.M."/>
            <person name="Miranda-Saavedra D."/>
            <person name="Mukherjee M."/>
            <person name="Park G."/>
            <person name="Park J."/>
            <person name="Park S.Y."/>
            <person name="Proctor R.H."/>
            <person name="Regev A."/>
            <person name="Ruiz-Roldan M.C."/>
            <person name="Sain D."/>
            <person name="Sakthikumar S."/>
            <person name="Sykes S."/>
            <person name="Schwartz D.C."/>
            <person name="Turgeon B.G."/>
            <person name="Wapinski I."/>
            <person name="Yoder O."/>
            <person name="Young S."/>
            <person name="Zeng Q."/>
            <person name="Zhou S."/>
            <person name="Galagan J."/>
            <person name="Cuomo C.A."/>
            <person name="Kistler H.C."/>
            <person name="Rep M."/>
        </authorList>
    </citation>
    <scope>NUCLEOTIDE SEQUENCE [LARGE SCALE GENOMIC DNA]</scope>
    <source>
        <strain evidence="3">4287</strain>
    </source>
</reference>
<dbReference type="OrthoDB" id="6614653at2759"/>